<dbReference type="Gene3D" id="1.10.287.110">
    <property type="entry name" value="DnaJ domain"/>
    <property type="match status" value="1"/>
</dbReference>
<dbReference type="PROSITE" id="PS50076">
    <property type="entry name" value="DNAJ_2"/>
    <property type="match status" value="1"/>
</dbReference>
<dbReference type="SUPFAM" id="SSF48452">
    <property type="entry name" value="TPR-like"/>
    <property type="match status" value="1"/>
</dbReference>
<keyword evidence="3" id="KW-1133">Transmembrane helix</keyword>
<evidence type="ECO:0000256" key="2">
    <source>
        <dbReference type="ARBA" id="ARBA00022803"/>
    </source>
</evidence>
<dbReference type="InterPro" id="IPR019734">
    <property type="entry name" value="TPR_rpt"/>
</dbReference>
<dbReference type="Pfam" id="PF13181">
    <property type="entry name" value="TPR_8"/>
    <property type="match status" value="1"/>
</dbReference>
<evidence type="ECO:0000313" key="6">
    <source>
        <dbReference type="Proteomes" id="UP000197277"/>
    </source>
</evidence>
<dbReference type="Gene3D" id="1.25.40.10">
    <property type="entry name" value="Tetratricopeptide repeat domain"/>
    <property type="match status" value="2"/>
</dbReference>
<organism evidence="5 6">
    <name type="scientific">Hymenobacter amundsenii</name>
    <dbReference type="NCBI Taxonomy" id="2006685"/>
    <lineage>
        <taxon>Bacteria</taxon>
        <taxon>Pseudomonadati</taxon>
        <taxon>Bacteroidota</taxon>
        <taxon>Cytophagia</taxon>
        <taxon>Cytophagales</taxon>
        <taxon>Hymenobacteraceae</taxon>
        <taxon>Hymenobacter</taxon>
    </lineage>
</organism>
<dbReference type="PANTHER" id="PTHR45188:SF2">
    <property type="entry name" value="DNAJ HOMOLOG SUBFAMILY C MEMBER 7"/>
    <property type="match status" value="1"/>
</dbReference>
<dbReference type="InterPro" id="IPR036869">
    <property type="entry name" value="J_dom_sf"/>
</dbReference>
<keyword evidence="2" id="KW-0802">TPR repeat</keyword>
<keyword evidence="6" id="KW-1185">Reference proteome</keyword>
<sequence>MLNQNHYQLLGISAAASAQAIKMAYKRLAVQYHPDKHGGNPIYEELFKAIAAAYYVLGNESRRAHYDQQLRAVERHRDEARRQQHFRQQGQHIYGAPMPPPAPPLRTRRPAGAHERHYQSMPRQRAKFTRRDYWLTAILGLGLLLFVVSVKITMDYVSGTRNYSRGLRAYTRGNWTGAHSYLTDALHFRPGYYPALRRRGEVSQLGLREYEAARSDFRAALAEAPANSRSERGRLWLRIGQCESALNRPLAAQVAYQRALALDSTLARAWLRRGEAMLFNRQQFGVAARLFSAGLRYAPADSRLRGQLLTFRGLARYKLRRYEAAQRDYWDVLSITPRSGQIYFLLGRVAQQQRDQERACEYFGRALIQGYEYAQVARDTTCSSRATLAGQLNKATGTKPKVGRK</sequence>
<name>A0A246FLC5_9BACT</name>
<keyword evidence="1" id="KW-0677">Repeat</keyword>
<dbReference type="PRINTS" id="PR00625">
    <property type="entry name" value="JDOMAIN"/>
</dbReference>
<feature type="transmembrane region" description="Helical" evidence="3">
    <location>
        <begin position="133"/>
        <end position="154"/>
    </location>
</feature>
<dbReference type="Proteomes" id="UP000197277">
    <property type="component" value="Unassembled WGS sequence"/>
</dbReference>
<dbReference type="InterPro" id="IPR001623">
    <property type="entry name" value="DnaJ_domain"/>
</dbReference>
<accession>A0A246FLC5</accession>
<evidence type="ECO:0000256" key="1">
    <source>
        <dbReference type="ARBA" id="ARBA00022737"/>
    </source>
</evidence>
<gene>
    <name evidence="5" type="ORF">CDA63_08980</name>
</gene>
<dbReference type="SMART" id="SM00028">
    <property type="entry name" value="TPR"/>
    <property type="match status" value="4"/>
</dbReference>
<protein>
    <recommendedName>
        <fullName evidence="4">J domain-containing protein</fullName>
    </recommendedName>
</protein>
<keyword evidence="3" id="KW-0812">Transmembrane</keyword>
<dbReference type="Pfam" id="PF00226">
    <property type="entry name" value="DnaJ"/>
    <property type="match status" value="1"/>
</dbReference>
<dbReference type="AlphaFoldDB" id="A0A246FLC5"/>
<evidence type="ECO:0000256" key="3">
    <source>
        <dbReference type="SAM" id="Phobius"/>
    </source>
</evidence>
<dbReference type="PANTHER" id="PTHR45188">
    <property type="entry name" value="DNAJ PROTEIN P58IPK HOMOLOG"/>
    <property type="match status" value="1"/>
</dbReference>
<feature type="domain" description="J" evidence="4">
    <location>
        <begin position="5"/>
        <end position="70"/>
    </location>
</feature>
<dbReference type="InterPro" id="IPR011990">
    <property type="entry name" value="TPR-like_helical_dom_sf"/>
</dbReference>
<keyword evidence="3" id="KW-0472">Membrane</keyword>
<evidence type="ECO:0000259" key="4">
    <source>
        <dbReference type="PROSITE" id="PS50076"/>
    </source>
</evidence>
<reference evidence="5 6" key="1">
    <citation type="submission" date="2017-06" db="EMBL/GenBank/DDBJ databases">
        <title>Hymenobacter amundsenii sp. nov. isolated from regoliths in Antarctica.</title>
        <authorList>
            <person name="Sedlacek I."/>
            <person name="Kralova S."/>
            <person name="Pantucek R."/>
            <person name="Svec P."/>
            <person name="Holochova P."/>
            <person name="Stankova E."/>
            <person name="Vrbovska V."/>
            <person name="Busse H.-J."/>
        </authorList>
    </citation>
    <scope>NUCLEOTIDE SEQUENCE [LARGE SCALE GENOMIC DNA]</scope>
    <source>
        <strain evidence="5 6">CCM 8682</strain>
    </source>
</reference>
<dbReference type="SUPFAM" id="SSF46565">
    <property type="entry name" value="Chaperone J-domain"/>
    <property type="match status" value="1"/>
</dbReference>
<dbReference type="CDD" id="cd06257">
    <property type="entry name" value="DnaJ"/>
    <property type="match status" value="1"/>
</dbReference>
<dbReference type="EMBL" id="NIRR01000011">
    <property type="protein sequence ID" value="OWP63499.1"/>
    <property type="molecule type" value="Genomic_DNA"/>
</dbReference>
<comment type="caution">
    <text evidence="5">The sequence shown here is derived from an EMBL/GenBank/DDBJ whole genome shotgun (WGS) entry which is preliminary data.</text>
</comment>
<evidence type="ECO:0000313" key="5">
    <source>
        <dbReference type="EMBL" id="OWP63499.1"/>
    </source>
</evidence>
<dbReference type="SMART" id="SM00271">
    <property type="entry name" value="DnaJ"/>
    <property type="match status" value="1"/>
</dbReference>
<proteinExistence type="predicted"/>